<protein>
    <recommendedName>
        <fullName evidence="6">Serine-enriched protein</fullName>
    </recommendedName>
</protein>
<dbReference type="Pfam" id="PF00651">
    <property type="entry name" value="BTB"/>
    <property type="match status" value="1"/>
</dbReference>
<dbReference type="InterPro" id="IPR011333">
    <property type="entry name" value="SKP1/BTB/POZ_sf"/>
</dbReference>
<dbReference type="Pfam" id="PF07707">
    <property type="entry name" value="BACK"/>
    <property type="match status" value="1"/>
</dbReference>
<dbReference type="InterPro" id="IPR000210">
    <property type="entry name" value="BTB/POZ_dom"/>
</dbReference>
<accession>A0A015L8H8</accession>
<sequence length="554" mass="64624">MNYVLTQNSSKDPSNLVKNTSVHDVKIRVGKKPNIKEFKAHSFILSSKSNYFKKAFSEQWARKEEGFFISNQPNISPTVFEALINLIYSETISIGSNESLVDVLIVSDELELLEIYQQLEKHLLENESAWKFPKDFITLCQHELLTDLYQFAIKLVCRNPKLIVDSKEFINLEEQHLIQILKCDELMLEEIEIWEYLIEWGIENTDSISNDDFTEWTPMDFSELERTLHNCIPYIRFSQMPPEVFNELEFKSILPKDLVDDVLKYFSDPNSKPLLKNLPLRASAYLLDSKIINAKDVAVIASWIDKKKGIPYRTKDIPFKFELIYRASLERFNINKFHECCDNKGPTVVVIKVRKSGEIIGGYNPLDWRSDHEYQASDSFLFSLFSLTNGVIPILSRISSKNEAIIWCKNKGPCFGFQDLWIRSDSRFGKSKQKSYEKKIIDNESFNIAEYEVFQVIDKRFSFFKLIKEIYDFIETVEKRFRENVEKKFRGIVRKIIHSDLALLVFIIFKFFKFGVTLFNYVLLIILLGGVLVKDIIVSIYSFIKIVISIESGN</sequence>
<dbReference type="OrthoDB" id="1022638at2759"/>
<evidence type="ECO:0000313" key="5">
    <source>
        <dbReference type="Proteomes" id="UP000022910"/>
    </source>
</evidence>
<comment type="caution">
    <text evidence="4">The sequence shown here is derived from an EMBL/GenBank/DDBJ whole genome shotgun (WGS) entry which is preliminary data.</text>
</comment>
<dbReference type="InterPro" id="IPR051481">
    <property type="entry name" value="BTB-POZ/Galectin-3-binding"/>
</dbReference>
<dbReference type="InterPro" id="IPR011705">
    <property type="entry name" value="BACK"/>
</dbReference>
<dbReference type="SMART" id="SM00225">
    <property type="entry name" value="BTB"/>
    <property type="match status" value="1"/>
</dbReference>
<dbReference type="AlphaFoldDB" id="A0A015L8H8"/>
<dbReference type="EMBL" id="JEMT01012331">
    <property type="protein sequence ID" value="EXX76004.1"/>
    <property type="molecule type" value="Genomic_DNA"/>
</dbReference>
<feature type="domain" description="BTB" evidence="2">
    <location>
        <begin position="23"/>
        <end position="96"/>
    </location>
</feature>
<keyword evidence="1" id="KW-0812">Transmembrane</keyword>
<evidence type="ECO:0008006" key="6">
    <source>
        <dbReference type="Google" id="ProtNLM"/>
    </source>
</evidence>
<gene>
    <name evidence="4" type="ORF">RirG_036960</name>
</gene>
<dbReference type="SMART" id="SM00584">
    <property type="entry name" value="TLDc"/>
    <property type="match status" value="1"/>
</dbReference>
<keyword evidence="1" id="KW-0472">Membrane</keyword>
<feature type="domain" description="TLDc" evidence="3">
    <location>
        <begin position="290"/>
        <end position="457"/>
    </location>
</feature>
<dbReference type="Gene3D" id="1.25.40.420">
    <property type="match status" value="1"/>
</dbReference>
<dbReference type="HOGENOM" id="CLU_021542_0_1_1"/>
<evidence type="ECO:0000259" key="3">
    <source>
        <dbReference type="PROSITE" id="PS51886"/>
    </source>
</evidence>
<evidence type="ECO:0000313" key="4">
    <source>
        <dbReference type="EMBL" id="EXX76004.1"/>
    </source>
</evidence>
<dbReference type="Proteomes" id="UP000022910">
    <property type="component" value="Unassembled WGS sequence"/>
</dbReference>
<evidence type="ECO:0000256" key="1">
    <source>
        <dbReference type="SAM" id="Phobius"/>
    </source>
</evidence>
<evidence type="ECO:0000259" key="2">
    <source>
        <dbReference type="PROSITE" id="PS50097"/>
    </source>
</evidence>
<dbReference type="Gene3D" id="3.30.710.10">
    <property type="entry name" value="Potassium Channel Kv1.1, Chain A"/>
    <property type="match status" value="1"/>
</dbReference>
<dbReference type="PROSITE" id="PS51886">
    <property type="entry name" value="TLDC"/>
    <property type="match status" value="1"/>
</dbReference>
<reference evidence="4 5" key="1">
    <citation type="submission" date="2014-02" db="EMBL/GenBank/DDBJ databases">
        <title>Single nucleus genome sequencing reveals high similarity among nuclei of an endomycorrhizal fungus.</title>
        <authorList>
            <person name="Lin K."/>
            <person name="Geurts R."/>
            <person name="Zhang Z."/>
            <person name="Limpens E."/>
            <person name="Saunders D.G."/>
            <person name="Mu D."/>
            <person name="Pang E."/>
            <person name="Cao H."/>
            <person name="Cha H."/>
            <person name="Lin T."/>
            <person name="Zhou Q."/>
            <person name="Shang Y."/>
            <person name="Li Y."/>
            <person name="Ivanov S."/>
            <person name="Sharma T."/>
            <person name="Velzen R.V."/>
            <person name="Ruijter N.D."/>
            <person name="Aanen D.K."/>
            <person name="Win J."/>
            <person name="Kamoun S."/>
            <person name="Bisseling T."/>
            <person name="Huang S."/>
        </authorList>
    </citation>
    <scope>NUCLEOTIDE SEQUENCE [LARGE SCALE GENOMIC DNA]</scope>
    <source>
        <strain evidence="5">DAOM197198w</strain>
    </source>
</reference>
<keyword evidence="5" id="KW-1185">Reference proteome</keyword>
<keyword evidence="1" id="KW-1133">Transmembrane helix</keyword>
<dbReference type="SUPFAM" id="SSF54695">
    <property type="entry name" value="POZ domain"/>
    <property type="match status" value="1"/>
</dbReference>
<dbReference type="PROSITE" id="PS50097">
    <property type="entry name" value="BTB"/>
    <property type="match status" value="1"/>
</dbReference>
<dbReference type="CDD" id="cd18186">
    <property type="entry name" value="BTB_POZ_ZBTB_KLHL-like"/>
    <property type="match status" value="1"/>
</dbReference>
<proteinExistence type="predicted"/>
<dbReference type="InterPro" id="IPR006571">
    <property type="entry name" value="TLDc_dom"/>
</dbReference>
<name>A0A015L8H8_RHIIW</name>
<dbReference type="Pfam" id="PF07534">
    <property type="entry name" value="TLD"/>
    <property type="match status" value="1"/>
</dbReference>
<dbReference type="PANTHER" id="PTHR24410:SF23">
    <property type="entry name" value="BTB DOMAIN-CONTAINING PROTEIN-RELATED"/>
    <property type="match status" value="1"/>
</dbReference>
<organism evidence="4 5">
    <name type="scientific">Rhizophagus irregularis (strain DAOM 197198w)</name>
    <name type="common">Glomus intraradices</name>
    <dbReference type="NCBI Taxonomy" id="1432141"/>
    <lineage>
        <taxon>Eukaryota</taxon>
        <taxon>Fungi</taxon>
        <taxon>Fungi incertae sedis</taxon>
        <taxon>Mucoromycota</taxon>
        <taxon>Glomeromycotina</taxon>
        <taxon>Glomeromycetes</taxon>
        <taxon>Glomerales</taxon>
        <taxon>Glomeraceae</taxon>
        <taxon>Rhizophagus</taxon>
    </lineage>
</organism>
<feature type="transmembrane region" description="Helical" evidence="1">
    <location>
        <begin position="518"/>
        <end position="544"/>
    </location>
</feature>
<dbReference type="PANTHER" id="PTHR24410">
    <property type="entry name" value="HL07962P-RELATED"/>
    <property type="match status" value="1"/>
</dbReference>